<evidence type="ECO:0000313" key="2">
    <source>
        <dbReference type="Proteomes" id="UP000472260"/>
    </source>
</evidence>
<organism evidence="1 2">
    <name type="scientific">Sinocyclocheilus anshuiensis</name>
    <dbReference type="NCBI Taxonomy" id="1608454"/>
    <lineage>
        <taxon>Eukaryota</taxon>
        <taxon>Metazoa</taxon>
        <taxon>Chordata</taxon>
        <taxon>Craniata</taxon>
        <taxon>Vertebrata</taxon>
        <taxon>Euteleostomi</taxon>
        <taxon>Actinopterygii</taxon>
        <taxon>Neopterygii</taxon>
        <taxon>Teleostei</taxon>
        <taxon>Ostariophysi</taxon>
        <taxon>Cypriniformes</taxon>
        <taxon>Cyprinidae</taxon>
        <taxon>Cyprininae</taxon>
        <taxon>Sinocyclocheilus</taxon>
    </lineage>
</organism>
<dbReference type="Ensembl" id="ENSSANT00000006526.1">
    <property type="protein sequence ID" value="ENSSANP00000006070.1"/>
    <property type="gene ID" value="ENSSANG00000003406.1"/>
</dbReference>
<sequence>MAQAKINAKMYDASKRKFTRTISKADRSGQLLESLDQIETK</sequence>
<dbReference type="AlphaFoldDB" id="A0A671KL74"/>
<keyword evidence="2" id="KW-1185">Reference proteome</keyword>
<reference evidence="1" key="2">
    <citation type="submission" date="2025-09" db="UniProtKB">
        <authorList>
            <consortium name="Ensembl"/>
        </authorList>
    </citation>
    <scope>IDENTIFICATION</scope>
</reference>
<proteinExistence type="predicted"/>
<protein>
    <submittedName>
        <fullName evidence="1">Uncharacterized protein</fullName>
    </submittedName>
</protein>
<accession>A0A671KL74</accession>
<evidence type="ECO:0000313" key="1">
    <source>
        <dbReference type="Ensembl" id="ENSSANP00000006070.1"/>
    </source>
</evidence>
<name>A0A671KL74_9TELE</name>
<dbReference type="Proteomes" id="UP000472260">
    <property type="component" value="Unassembled WGS sequence"/>
</dbReference>
<reference evidence="1" key="1">
    <citation type="submission" date="2025-08" db="UniProtKB">
        <authorList>
            <consortium name="Ensembl"/>
        </authorList>
    </citation>
    <scope>IDENTIFICATION</scope>
</reference>